<keyword evidence="15" id="KW-1185">Reference proteome</keyword>
<keyword evidence="8" id="KW-0472">Membrane</keyword>
<keyword evidence="6 13" id="KW-0732">Signal</keyword>
<dbReference type="GO" id="GO:0015031">
    <property type="term" value="P:protein transport"/>
    <property type="evidence" value="ECO:0007669"/>
    <property type="project" value="UniProtKB-KW"/>
</dbReference>
<dbReference type="SUPFAM" id="SSF89392">
    <property type="entry name" value="Prokaryotic lipoproteins and lipoprotein localization factors"/>
    <property type="match status" value="1"/>
</dbReference>
<sequence>MILRTRYAATRPGKWLTTATLVILSGCATLAPPSDVAEATRDTVSAFLLEARISATDGERAASGRLEWEHTAEADSWLLFSPLGQVVAQLVATNAGATLRTADGQTLTAHSAEAMLPELLGVPAPADGLAHWVQAVPRSGARVLASDAAGRPARMSDAGWIIDYSEYVSESPDAMPRRIDAHWGDARIRLVIDHWVVSP</sequence>
<accession>A0A972J844</accession>
<evidence type="ECO:0000256" key="9">
    <source>
        <dbReference type="ARBA" id="ARBA00023139"/>
    </source>
</evidence>
<gene>
    <name evidence="14" type="primary">lolB</name>
    <name evidence="14" type="ORF">GPA21_08175</name>
</gene>
<dbReference type="InterPro" id="IPR004565">
    <property type="entry name" value="OM_lipoprot_LolB"/>
</dbReference>
<evidence type="ECO:0000256" key="6">
    <source>
        <dbReference type="ARBA" id="ARBA00022729"/>
    </source>
</evidence>
<keyword evidence="5" id="KW-0813">Transport</keyword>
<evidence type="ECO:0000256" key="5">
    <source>
        <dbReference type="ARBA" id="ARBA00022448"/>
    </source>
</evidence>
<evidence type="ECO:0000256" key="8">
    <source>
        <dbReference type="ARBA" id="ARBA00023136"/>
    </source>
</evidence>
<dbReference type="Proteomes" id="UP000599523">
    <property type="component" value="Unassembled WGS sequence"/>
</dbReference>
<dbReference type="EMBL" id="WTVM01000038">
    <property type="protein sequence ID" value="NMG02949.1"/>
    <property type="molecule type" value="Genomic_DNA"/>
</dbReference>
<dbReference type="NCBIfam" id="TIGR00548">
    <property type="entry name" value="lolB"/>
    <property type="match status" value="1"/>
</dbReference>
<dbReference type="InterPro" id="IPR029046">
    <property type="entry name" value="LolA/LolB/LppX"/>
</dbReference>
<comment type="subunit">
    <text evidence="3">Monomer.</text>
</comment>
<keyword evidence="12 14" id="KW-0449">Lipoprotein</keyword>
<evidence type="ECO:0000256" key="13">
    <source>
        <dbReference type="SAM" id="SignalP"/>
    </source>
</evidence>
<proteinExistence type="inferred from homology"/>
<evidence type="ECO:0000313" key="14">
    <source>
        <dbReference type="EMBL" id="NMG02949.1"/>
    </source>
</evidence>
<evidence type="ECO:0000256" key="3">
    <source>
        <dbReference type="ARBA" id="ARBA00011245"/>
    </source>
</evidence>
<dbReference type="Gene3D" id="2.50.20.10">
    <property type="entry name" value="Lipoprotein localisation LolA/LolB/LppX"/>
    <property type="match status" value="1"/>
</dbReference>
<evidence type="ECO:0000313" key="15">
    <source>
        <dbReference type="Proteomes" id="UP000599523"/>
    </source>
</evidence>
<evidence type="ECO:0000256" key="1">
    <source>
        <dbReference type="ARBA" id="ARBA00004459"/>
    </source>
</evidence>
<dbReference type="PROSITE" id="PS51257">
    <property type="entry name" value="PROKAR_LIPOPROTEIN"/>
    <property type="match status" value="1"/>
</dbReference>
<comment type="subcellular location">
    <subcellularLocation>
        <location evidence="1">Cell outer membrane</location>
        <topology evidence="1">Lipid-anchor</topology>
    </subcellularLocation>
</comment>
<name>A0A972J844_9RHOO</name>
<dbReference type="CDD" id="cd16326">
    <property type="entry name" value="LolB"/>
    <property type="match status" value="1"/>
</dbReference>
<evidence type="ECO:0000256" key="7">
    <source>
        <dbReference type="ARBA" id="ARBA00022927"/>
    </source>
</evidence>
<feature type="chain" id="PRO_5036685507" description="Outer-membrane lipoprotein LolB" evidence="13">
    <location>
        <begin position="31"/>
        <end position="199"/>
    </location>
</feature>
<evidence type="ECO:0000256" key="12">
    <source>
        <dbReference type="ARBA" id="ARBA00023288"/>
    </source>
</evidence>
<evidence type="ECO:0000256" key="2">
    <source>
        <dbReference type="ARBA" id="ARBA00009696"/>
    </source>
</evidence>
<evidence type="ECO:0000256" key="10">
    <source>
        <dbReference type="ARBA" id="ARBA00023186"/>
    </source>
</evidence>
<dbReference type="RefSeq" id="WP_168987716.1">
    <property type="nucleotide sequence ID" value="NZ_CAWPHM010000262.1"/>
</dbReference>
<keyword evidence="7" id="KW-0653">Protein transport</keyword>
<comment type="caution">
    <text evidence="14">The sequence shown here is derived from an EMBL/GenBank/DDBJ whole genome shotgun (WGS) entry which is preliminary data.</text>
</comment>
<dbReference type="Pfam" id="PF03550">
    <property type="entry name" value="LolB"/>
    <property type="match status" value="1"/>
</dbReference>
<keyword evidence="11" id="KW-0998">Cell outer membrane</keyword>
<dbReference type="AlphaFoldDB" id="A0A972J844"/>
<comment type="similarity">
    <text evidence="2">Belongs to the LolB family.</text>
</comment>
<dbReference type="GO" id="GO:0009279">
    <property type="term" value="C:cell outer membrane"/>
    <property type="evidence" value="ECO:0007669"/>
    <property type="project" value="UniProtKB-SubCell"/>
</dbReference>
<protein>
    <recommendedName>
        <fullName evidence="4">Outer-membrane lipoprotein LolB</fullName>
    </recommendedName>
</protein>
<feature type="signal peptide" evidence="13">
    <location>
        <begin position="1"/>
        <end position="30"/>
    </location>
</feature>
<reference evidence="14" key="1">
    <citation type="submission" date="2019-12" db="EMBL/GenBank/DDBJ databases">
        <title>Comparative genomics gives insights into the taxonomy of the Azoarcus-Aromatoleum group and reveals separate origins of nif in the plant-associated Azoarcus and non-plant-associated Aromatoleum sub-groups.</title>
        <authorList>
            <person name="Lafos M."/>
            <person name="Maluk M."/>
            <person name="Batista M."/>
            <person name="Junghare M."/>
            <person name="Carmona M."/>
            <person name="Faoro H."/>
            <person name="Cruz L.M."/>
            <person name="Battistoni F."/>
            <person name="De Souza E."/>
            <person name="Pedrosa F."/>
            <person name="Chen W.-M."/>
            <person name="Poole P.S."/>
            <person name="Dixon R.A."/>
            <person name="James E.K."/>
        </authorList>
    </citation>
    <scope>NUCLEOTIDE SEQUENCE</scope>
    <source>
        <strain evidence="14">NSC3</strain>
    </source>
</reference>
<evidence type="ECO:0000256" key="11">
    <source>
        <dbReference type="ARBA" id="ARBA00023237"/>
    </source>
</evidence>
<keyword evidence="10" id="KW-0143">Chaperone</keyword>
<keyword evidence="9" id="KW-0564">Palmitate</keyword>
<evidence type="ECO:0000256" key="4">
    <source>
        <dbReference type="ARBA" id="ARBA00016202"/>
    </source>
</evidence>
<organism evidence="14 15">
    <name type="scientific">Azoarcus taiwanensis</name>
    <dbReference type="NCBI Taxonomy" id="666964"/>
    <lineage>
        <taxon>Bacteria</taxon>
        <taxon>Pseudomonadati</taxon>
        <taxon>Pseudomonadota</taxon>
        <taxon>Betaproteobacteria</taxon>
        <taxon>Rhodocyclales</taxon>
        <taxon>Zoogloeaceae</taxon>
        <taxon>Azoarcus</taxon>
    </lineage>
</organism>